<dbReference type="PRINTS" id="PR00722">
    <property type="entry name" value="CHYMOTRYPSIN"/>
</dbReference>
<evidence type="ECO:0000256" key="7">
    <source>
        <dbReference type="SAM" id="SignalP"/>
    </source>
</evidence>
<dbReference type="PROSITE" id="PS00135">
    <property type="entry name" value="TRYPSIN_SER"/>
    <property type="match status" value="1"/>
</dbReference>
<gene>
    <name evidence="9" type="ORF">GCM10009802_27130</name>
</gene>
<accession>A0ABN2Y7Q9</accession>
<dbReference type="PANTHER" id="PTHR24264">
    <property type="entry name" value="TRYPSIN-RELATED"/>
    <property type="match status" value="1"/>
</dbReference>
<keyword evidence="10" id="KW-1185">Reference proteome</keyword>
<keyword evidence="3 6" id="KW-0645">Protease</keyword>
<dbReference type="InterPro" id="IPR043504">
    <property type="entry name" value="Peptidase_S1_PA_chymotrypsin"/>
</dbReference>
<dbReference type="InterPro" id="IPR050127">
    <property type="entry name" value="Serine_Proteases_S1"/>
</dbReference>
<protein>
    <submittedName>
        <fullName evidence="9">Serine protease</fullName>
    </submittedName>
</protein>
<keyword evidence="5" id="KW-1015">Disulfide bond</keyword>
<dbReference type="PANTHER" id="PTHR24264:SF65">
    <property type="entry name" value="SRCR DOMAIN-CONTAINING PROTEIN"/>
    <property type="match status" value="1"/>
</dbReference>
<keyword evidence="4 6" id="KW-0378">Hydrolase</keyword>
<evidence type="ECO:0000256" key="3">
    <source>
        <dbReference type="ARBA" id="ARBA00022670"/>
    </source>
</evidence>
<sequence length="281" mass="29158">MRPRLRSLVAAAVAVLLPSAVLGQAPPAAADGVVVGGQPVRIDDSPWTVALTSRKRFGDERSGQFCAGVLVSREAVLTAAHCLAEETLGVHWSKVGDLAVVAGRGDLTSTAGKEFGIERVWVNPDYDSWTNAGDVAVLYLDRPAATGRSLRLAAKPDDPVYEPGSPARVYGWGETRGDAGYPTTLHAADIEVLPDAVCERAYPGSSEGRYAAESMVCAGLMRGGRDACQGDSGGPLVVRGRLVGLVSWGQGCGEKGRPGVYTRISAAVATVRDAAGSGEPS</sequence>
<dbReference type="Proteomes" id="UP001500443">
    <property type="component" value="Unassembled WGS sequence"/>
</dbReference>
<reference evidence="9 10" key="1">
    <citation type="journal article" date="2019" name="Int. J. Syst. Evol. Microbiol.">
        <title>The Global Catalogue of Microorganisms (GCM) 10K type strain sequencing project: providing services to taxonomists for standard genome sequencing and annotation.</title>
        <authorList>
            <consortium name="The Broad Institute Genomics Platform"/>
            <consortium name="The Broad Institute Genome Sequencing Center for Infectious Disease"/>
            <person name="Wu L."/>
            <person name="Ma J."/>
        </authorList>
    </citation>
    <scope>NUCLEOTIDE SEQUENCE [LARGE SCALE GENOMIC DNA]</scope>
    <source>
        <strain evidence="9 10">JCM 15481</strain>
    </source>
</reference>
<proteinExistence type="predicted"/>
<evidence type="ECO:0000256" key="2">
    <source>
        <dbReference type="ARBA" id="ARBA00022525"/>
    </source>
</evidence>
<name>A0ABN2Y7Q9_9ACTN</name>
<evidence type="ECO:0000313" key="9">
    <source>
        <dbReference type="EMBL" id="GAA2122946.1"/>
    </source>
</evidence>
<keyword evidence="6" id="KW-0720">Serine protease</keyword>
<keyword evidence="7" id="KW-0732">Signal</keyword>
<evidence type="ECO:0000313" key="10">
    <source>
        <dbReference type="Proteomes" id="UP001500443"/>
    </source>
</evidence>
<dbReference type="InterPro" id="IPR009003">
    <property type="entry name" value="Peptidase_S1_PA"/>
</dbReference>
<dbReference type="InterPro" id="IPR001254">
    <property type="entry name" value="Trypsin_dom"/>
</dbReference>
<evidence type="ECO:0000256" key="4">
    <source>
        <dbReference type="ARBA" id="ARBA00022801"/>
    </source>
</evidence>
<dbReference type="InterPro" id="IPR018114">
    <property type="entry name" value="TRYPSIN_HIS"/>
</dbReference>
<dbReference type="SMART" id="SM00020">
    <property type="entry name" value="Tryp_SPc"/>
    <property type="match status" value="1"/>
</dbReference>
<dbReference type="EMBL" id="BAAAPF010000069">
    <property type="protein sequence ID" value="GAA2122946.1"/>
    <property type="molecule type" value="Genomic_DNA"/>
</dbReference>
<organism evidence="9 10">
    <name type="scientific">Streptomyces synnematoformans</name>
    <dbReference type="NCBI Taxonomy" id="415721"/>
    <lineage>
        <taxon>Bacteria</taxon>
        <taxon>Bacillati</taxon>
        <taxon>Actinomycetota</taxon>
        <taxon>Actinomycetes</taxon>
        <taxon>Kitasatosporales</taxon>
        <taxon>Streptomycetaceae</taxon>
        <taxon>Streptomyces</taxon>
    </lineage>
</organism>
<dbReference type="GO" id="GO:0008233">
    <property type="term" value="F:peptidase activity"/>
    <property type="evidence" value="ECO:0007669"/>
    <property type="project" value="UniProtKB-KW"/>
</dbReference>
<evidence type="ECO:0000256" key="5">
    <source>
        <dbReference type="ARBA" id="ARBA00023157"/>
    </source>
</evidence>
<dbReference type="SUPFAM" id="SSF50494">
    <property type="entry name" value="Trypsin-like serine proteases"/>
    <property type="match status" value="1"/>
</dbReference>
<dbReference type="PROSITE" id="PS00134">
    <property type="entry name" value="TRYPSIN_HIS"/>
    <property type="match status" value="1"/>
</dbReference>
<keyword evidence="2" id="KW-0964">Secreted</keyword>
<dbReference type="Gene3D" id="2.40.10.10">
    <property type="entry name" value="Trypsin-like serine proteases"/>
    <property type="match status" value="1"/>
</dbReference>
<dbReference type="RefSeq" id="WP_344290241.1">
    <property type="nucleotide sequence ID" value="NZ_BAAAPF010000069.1"/>
</dbReference>
<feature type="signal peptide" evidence="7">
    <location>
        <begin position="1"/>
        <end position="30"/>
    </location>
</feature>
<dbReference type="Pfam" id="PF00089">
    <property type="entry name" value="Trypsin"/>
    <property type="match status" value="1"/>
</dbReference>
<dbReference type="InterPro" id="IPR033116">
    <property type="entry name" value="TRYPSIN_SER"/>
</dbReference>
<dbReference type="GO" id="GO:0006508">
    <property type="term" value="P:proteolysis"/>
    <property type="evidence" value="ECO:0007669"/>
    <property type="project" value="UniProtKB-KW"/>
</dbReference>
<feature type="domain" description="Peptidase S1" evidence="8">
    <location>
        <begin position="34"/>
        <end position="276"/>
    </location>
</feature>
<evidence type="ECO:0000259" key="8">
    <source>
        <dbReference type="PROSITE" id="PS50240"/>
    </source>
</evidence>
<comment type="caution">
    <text evidence="9">The sequence shown here is derived from an EMBL/GenBank/DDBJ whole genome shotgun (WGS) entry which is preliminary data.</text>
</comment>
<evidence type="ECO:0000256" key="6">
    <source>
        <dbReference type="RuleBase" id="RU363034"/>
    </source>
</evidence>
<evidence type="ECO:0000256" key="1">
    <source>
        <dbReference type="ARBA" id="ARBA00004613"/>
    </source>
</evidence>
<dbReference type="CDD" id="cd00190">
    <property type="entry name" value="Tryp_SPc"/>
    <property type="match status" value="1"/>
</dbReference>
<dbReference type="InterPro" id="IPR001314">
    <property type="entry name" value="Peptidase_S1A"/>
</dbReference>
<feature type="chain" id="PRO_5045508017" evidence="7">
    <location>
        <begin position="31"/>
        <end position="281"/>
    </location>
</feature>
<comment type="subcellular location">
    <subcellularLocation>
        <location evidence="1">Secreted</location>
    </subcellularLocation>
</comment>
<dbReference type="PROSITE" id="PS50240">
    <property type="entry name" value="TRYPSIN_DOM"/>
    <property type="match status" value="1"/>
</dbReference>